<name>A0A9P3WGZ7_KLUIN</name>
<dbReference type="Proteomes" id="UP000867740">
    <property type="component" value="Unassembled WGS sequence"/>
</dbReference>
<protein>
    <submittedName>
        <fullName evidence="6">OmpA family protein</fullName>
    </submittedName>
</protein>
<keyword evidence="4" id="KW-1133">Transmembrane helix</keyword>
<keyword evidence="4" id="KW-0812">Transmembrane</keyword>
<dbReference type="RefSeq" id="WP_047371730.1">
    <property type="nucleotide sequence ID" value="NZ_CABMNU010000005.1"/>
</dbReference>
<gene>
    <name evidence="6" type="ORF">I8531_005185</name>
</gene>
<dbReference type="EMBL" id="DACSUM010000072">
    <property type="protein sequence ID" value="HAT3584783.1"/>
    <property type="molecule type" value="Genomic_DNA"/>
</dbReference>
<feature type="transmembrane region" description="Helical" evidence="4">
    <location>
        <begin position="30"/>
        <end position="50"/>
    </location>
</feature>
<evidence type="ECO:0000256" key="3">
    <source>
        <dbReference type="PROSITE-ProRule" id="PRU00473"/>
    </source>
</evidence>
<evidence type="ECO:0000256" key="4">
    <source>
        <dbReference type="SAM" id="Phobius"/>
    </source>
</evidence>
<dbReference type="PRINTS" id="PR01021">
    <property type="entry name" value="OMPADOMAIN"/>
</dbReference>
<accession>A0A9P3WGZ7</accession>
<feature type="domain" description="OmpA-like" evidence="5">
    <location>
        <begin position="424"/>
        <end position="542"/>
    </location>
</feature>
<dbReference type="Pfam" id="PF00691">
    <property type="entry name" value="OmpA"/>
    <property type="match status" value="1"/>
</dbReference>
<dbReference type="GO" id="GO:0009279">
    <property type="term" value="C:cell outer membrane"/>
    <property type="evidence" value="ECO:0007669"/>
    <property type="project" value="UniProtKB-SubCell"/>
</dbReference>
<dbReference type="InterPro" id="IPR036737">
    <property type="entry name" value="OmpA-like_sf"/>
</dbReference>
<dbReference type="PROSITE" id="PS51123">
    <property type="entry name" value="OMPA_2"/>
    <property type="match status" value="1"/>
</dbReference>
<evidence type="ECO:0000313" key="7">
    <source>
        <dbReference type="Proteomes" id="UP000867740"/>
    </source>
</evidence>
<evidence type="ECO:0000256" key="2">
    <source>
        <dbReference type="ARBA" id="ARBA00023136"/>
    </source>
</evidence>
<organism evidence="6 7">
    <name type="scientific">Kluyvera intermedia</name>
    <name type="common">Enterobacter intermedius</name>
    <dbReference type="NCBI Taxonomy" id="61648"/>
    <lineage>
        <taxon>Bacteria</taxon>
        <taxon>Pseudomonadati</taxon>
        <taxon>Pseudomonadota</taxon>
        <taxon>Gammaproteobacteria</taxon>
        <taxon>Enterobacterales</taxon>
        <taxon>Enterobacteriaceae</taxon>
        <taxon>Kluyvera</taxon>
    </lineage>
</organism>
<evidence type="ECO:0000259" key="5">
    <source>
        <dbReference type="PROSITE" id="PS51123"/>
    </source>
</evidence>
<keyword evidence="2 3" id="KW-0472">Membrane</keyword>
<reference evidence="6" key="1">
    <citation type="journal article" date="2018" name="Genome Biol.">
        <title>SKESA: strategic k-mer extension for scrupulous assemblies.</title>
        <authorList>
            <person name="Souvorov A."/>
            <person name="Agarwala R."/>
            <person name="Lipman D.J."/>
        </authorList>
    </citation>
    <scope>NUCLEOTIDE SEQUENCE</scope>
    <source>
        <strain evidence="6">CAVp300</strain>
    </source>
</reference>
<dbReference type="InterPro" id="IPR050330">
    <property type="entry name" value="Bact_OuterMem_StrucFunc"/>
</dbReference>
<dbReference type="InterPro" id="IPR006664">
    <property type="entry name" value="OMP_bac"/>
</dbReference>
<dbReference type="PANTHER" id="PTHR30329">
    <property type="entry name" value="STATOR ELEMENT OF FLAGELLAR MOTOR COMPLEX"/>
    <property type="match status" value="1"/>
</dbReference>
<comment type="subcellular location">
    <subcellularLocation>
        <location evidence="1">Cell outer membrane</location>
    </subcellularLocation>
</comment>
<feature type="transmembrane region" description="Helical" evidence="4">
    <location>
        <begin position="7"/>
        <end position="24"/>
    </location>
</feature>
<comment type="caution">
    <text evidence="6">The sequence shown here is derived from an EMBL/GenBank/DDBJ whole genome shotgun (WGS) entry which is preliminary data.</text>
</comment>
<dbReference type="PANTHER" id="PTHR30329:SF20">
    <property type="entry name" value="EXPORTED PROTEIN"/>
    <property type="match status" value="1"/>
</dbReference>
<sequence>MNNTHKQAVLLWGLLLLLILWAIFSPASAAVKYSLVAVVVIGVAIVLLFWRQKTLPKQADDAWVASLPAENYQQPVVLVCSDGTTPLFSGRSLRQVPTGLYLHVADEEQLVSLTESLLSRRPAWGAQLCVARVVIPGQHQDAAVLAGQLQRFSRNLMRLRCRVGAKVPLILWSYQTAPATEEPSPWFICAGCDVQVVTGDGESEPAEWIAQASMPACSQRLGQMLLAENLLRWLNQIVMPALDREESACLPLALGAGFASSLPEKNGNVWQQWITGKTCLTPEVSRHTSASYALSFPDAILPLLPRQSGPGPVRRAWATALAMTTVAGIIALCLSAMANRSLLRQVSDDLHKYAITPMADTVVKSRYLSVLKEDAQRLDDYYREGEPLRLGLGLYPGERLRQPVLQAIRTYRPPELKTESVPGGAVQTVRLDSMALFDVGQARLKIGSTKVLVEALVNIKAKPGWLILVAGYTDSTGDEKSNQQLSLRRAEAVRDWMLQTSDIPFTCFAVQGLGESQPAATNDTPEGRATNRRVEISLVPRSDACQDVKQQIPPELAVSQFNQQGE</sequence>
<dbReference type="InterPro" id="IPR006665">
    <property type="entry name" value="OmpA-like"/>
</dbReference>
<dbReference type="CDD" id="cd07185">
    <property type="entry name" value="OmpA_C-like"/>
    <property type="match status" value="1"/>
</dbReference>
<dbReference type="SUPFAM" id="SSF103088">
    <property type="entry name" value="OmpA-like"/>
    <property type="match status" value="1"/>
</dbReference>
<dbReference type="AlphaFoldDB" id="A0A9P3WGZ7"/>
<proteinExistence type="predicted"/>
<feature type="transmembrane region" description="Helical" evidence="4">
    <location>
        <begin position="316"/>
        <end position="338"/>
    </location>
</feature>
<reference evidence="6" key="2">
    <citation type="submission" date="2020-10" db="EMBL/GenBank/DDBJ databases">
        <authorList>
            <consortium name="NCBI Pathogen Detection Project"/>
        </authorList>
    </citation>
    <scope>NUCLEOTIDE SEQUENCE</scope>
    <source>
        <strain evidence="6">CAVp300</strain>
    </source>
</reference>
<evidence type="ECO:0000313" key="6">
    <source>
        <dbReference type="EMBL" id="HAT3584783.1"/>
    </source>
</evidence>
<evidence type="ECO:0000256" key="1">
    <source>
        <dbReference type="ARBA" id="ARBA00004442"/>
    </source>
</evidence>
<dbReference type="Gene3D" id="3.30.1330.60">
    <property type="entry name" value="OmpA-like domain"/>
    <property type="match status" value="1"/>
</dbReference>